<dbReference type="Gene3D" id="2.160.20.10">
    <property type="entry name" value="Single-stranded right-handed beta-helix, Pectin lyase-like"/>
    <property type="match status" value="2"/>
</dbReference>
<dbReference type="EMBL" id="JAMZEC010000001">
    <property type="protein sequence ID" value="MCP2352151.1"/>
    <property type="molecule type" value="Genomic_DNA"/>
</dbReference>
<proteinExistence type="predicted"/>
<dbReference type="RefSeq" id="WP_253779220.1">
    <property type="nucleotide sequence ID" value="NZ_BAAAVE010000034.1"/>
</dbReference>
<evidence type="ECO:0000313" key="4">
    <source>
        <dbReference type="Proteomes" id="UP001320766"/>
    </source>
</evidence>
<comment type="caution">
    <text evidence="3">The sequence shown here is derived from an EMBL/GenBank/DDBJ whole genome shotgun (WGS) entry which is preliminary data.</text>
</comment>
<sequence>MRTVEDPFMIEIFVAPGGDDSGPGTRERPFATPGRARDAARAAAGEVLVQFRGGTYPLAEPLELTAADSGRDGHRIVYQSFGYGTPGQEEVVLSGGRGVTVREESGGVWTAVVGGLEPRQLHVAGRRAERASIDALPGAAAMTETGYTTDSPGPLGWRSPGDVEFVHRGVYPWTEARCGVAAVAAEDGTTVVTMAQPAFGRALDLYNSTWQGMTTRGPGLPTRIENDATFLTRPGTFVVERPAPGAHVLRYLPRPGERPEDVVVPALETLLRITGARDVSLRGLTFADATWTRPSGPEGFLHYHGSGFYEGGPIFTVSLGEGVGSVSVPAESVTIPACVVLDDVSGVTVEGCRFTRLGATGLGVSGGADVTVRGCDFDTLSAGALTVTRGARDVLVEDNWIHHVGLDYPGSPGVAVQGTTRCTVSRNHVAETPHCGIVAGPGRGTRILGNVTTGTMSVLADGGGVYLSGPQGESHEDGAVIRGNVITDTRTPYNFGLYCDYGAAWVTVEDNVVARADTTAILHVSPPLEHLVYRGNVWDADPMGADAPPPGVTYEGNTTLTDEAELLAATEAVRSRAGLLTPRPGLPAEPPALWSTNGPNG</sequence>
<dbReference type="PANTHER" id="PTHR36453">
    <property type="entry name" value="SECRETED PROTEIN-RELATED"/>
    <property type="match status" value="1"/>
</dbReference>
<dbReference type="InterPro" id="IPR006626">
    <property type="entry name" value="PbH1"/>
</dbReference>
<feature type="region of interest" description="Disordered" evidence="1">
    <location>
        <begin position="580"/>
        <end position="601"/>
    </location>
</feature>
<protein>
    <recommendedName>
        <fullName evidence="2">Right handed beta helix domain-containing protein</fullName>
    </recommendedName>
</protein>
<evidence type="ECO:0000313" key="3">
    <source>
        <dbReference type="EMBL" id="MCP2352151.1"/>
    </source>
</evidence>
<dbReference type="Proteomes" id="UP001320766">
    <property type="component" value="Unassembled WGS sequence"/>
</dbReference>
<dbReference type="InterPro" id="IPR039448">
    <property type="entry name" value="Beta_helix"/>
</dbReference>
<dbReference type="PANTHER" id="PTHR36453:SF1">
    <property type="entry name" value="RIGHT HANDED BETA HELIX DOMAIN-CONTAINING PROTEIN"/>
    <property type="match status" value="1"/>
</dbReference>
<dbReference type="Pfam" id="PF13229">
    <property type="entry name" value="Beta_helix"/>
    <property type="match status" value="1"/>
</dbReference>
<feature type="domain" description="Right handed beta helix" evidence="2">
    <location>
        <begin position="337"/>
        <end position="468"/>
    </location>
</feature>
<gene>
    <name evidence="3" type="ORF">HD595_008273</name>
</gene>
<keyword evidence="4" id="KW-1185">Reference proteome</keyword>
<organism evidence="3 4">
    <name type="scientific">Nonomuraea roseoviolacea subsp. carminata</name>
    <dbReference type="NCBI Taxonomy" id="160689"/>
    <lineage>
        <taxon>Bacteria</taxon>
        <taxon>Bacillati</taxon>
        <taxon>Actinomycetota</taxon>
        <taxon>Actinomycetes</taxon>
        <taxon>Streptosporangiales</taxon>
        <taxon>Streptosporangiaceae</taxon>
        <taxon>Nonomuraea</taxon>
    </lineage>
</organism>
<reference evidence="3 4" key="1">
    <citation type="submission" date="2022-06" db="EMBL/GenBank/DDBJ databases">
        <title>Sequencing the genomes of 1000 actinobacteria strains.</title>
        <authorList>
            <person name="Klenk H.-P."/>
        </authorList>
    </citation>
    <scope>NUCLEOTIDE SEQUENCE [LARGE SCALE GENOMIC DNA]</scope>
    <source>
        <strain evidence="3 4">DSM 44170</strain>
    </source>
</reference>
<dbReference type="InterPro" id="IPR011050">
    <property type="entry name" value="Pectin_lyase_fold/virulence"/>
</dbReference>
<accession>A0ABT1KDU8</accession>
<dbReference type="SUPFAM" id="SSF51126">
    <property type="entry name" value="Pectin lyase-like"/>
    <property type="match status" value="1"/>
</dbReference>
<evidence type="ECO:0000256" key="1">
    <source>
        <dbReference type="SAM" id="MobiDB-lite"/>
    </source>
</evidence>
<dbReference type="SMART" id="SM00710">
    <property type="entry name" value="PbH1"/>
    <property type="match status" value="6"/>
</dbReference>
<dbReference type="InterPro" id="IPR012334">
    <property type="entry name" value="Pectin_lyas_fold"/>
</dbReference>
<name>A0ABT1KDU8_9ACTN</name>
<evidence type="ECO:0000259" key="2">
    <source>
        <dbReference type="Pfam" id="PF13229"/>
    </source>
</evidence>